<dbReference type="AlphaFoldDB" id="A0A365GWK8"/>
<dbReference type="Pfam" id="PF21863">
    <property type="entry name" value="HTH_67"/>
    <property type="match status" value="1"/>
</dbReference>
<evidence type="ECO:0000313" key="1">
    <source>
        <dbReference type="EMBL" id="RAY11205.1"/>
    </source>
</evidence>
<dbReference type="OrthoDB" id="157052at2"/>
<dbReference type="InterPro" id="IPR054058">
    <property type="entry name" value="HTH_67"/>
</dbReference>
<comment type="caution">
    <text evidence="1">The sequence shown here is derived from an EMBL/GenBank/DDBJ whole genome shotgun (WGS) entry which is preliminary data.</text>
</comment>
<gene>
    <name evidence="1" type="ORF">DPM19_31080</name>
</gene>
<organism evidence="1 2">
    <name type="scientific">Actinomadura craniellae</name>
    <dbReference type="NCBI Taxonomy" id="2231787"/>
    <lineage>
        <taxon>Bacteria</taxon>
        <taxon>Bacillati</taxon>
        <taxon>Actinomycetota</taxon>
        <taxon>Actinomycetes</taxon>
        <taxon>Streptosporangiales</taxon>
        <taxon>Thermomonosporaceae</taxon>
        <taxon>Actinomadura</taxon>
    </lineage>
</organism>
<evidence type="ECO:0000313" key="2">
    <source>
        <dbReference type="Proteomes" id="UP000251891"/>
    </source>
</evidence>
<dbReference type="NCBIfam" id="NF047719">
    <property type="entry name" value="SCO6745_fam_HTH"/>
    <property type="match status" value="1"/>
</dbReference>
<accession>A0A365GWK8</accession>
<keyword evidence="2" id="KW-1185">Reference proteome</keyword>
<evidence type="ECO:0008006" key="3">
    <source>
        <dbReference type="Google" id="ProtNLM"/>
    </source>
</evidence>
<proteinExistence type="predicted"/>
<name>A0A365GWK8_9ACTN</name>
<dbReference type="EMBL" id="QLYX01000020">
    <property type="protein sequence ID" value="RAY11205.1"/>
    <property type="molecule type" value="Genomic_DNA"/>
</dbReference>
<sequence>MWMLFEPIHAMTYFSPEGLQAYTDAGLRGFWRGYFAGRAAPFGAVDAPVVVASFFGFAPAFVARALPAVWDLITPEQVLRVRAAGAANAIERLAANLGTDLAATADALESVARDLDIAGRSLGAVNAAVPPPDRPAERLWQAATTLREHRGDGHVAALVAAGIDGCESLVLRAGLDSSRRLLQPIRGWTDEQWDAAHARLQARDLITTEGKATPDGTALLQEAEDATDRAAARPWTSLDPAELERVTTLLTPIGDACLAAMPTPNPIGLARAKP</sequence>
<protein>
    <recommendedName>
        <fullName evidence="3">SalK</fullName>
    </recommendedName>
</protein>
<dbReference type="Proteomes" id="UP000251891">
    <property type="component" value="Unassembled WGS sequence"/>
</dbReference>
<reference evidence="1 2" key="1">
    <citation type="submission" date="2018-06" db="EMBL/GenBank/DDBJ databases">
        <title>Actinomadura craniellae sp. nov. isolated from marine sponge Craniella sp.</title>
        <authorList>
            <person name="Li L."/>
            <person name="Xu Q.H."/>
            <person name="Lin H.W."/>
            <person name="Lu Y.H."/>
        </authorList>
    </citation>
    <scope>NUCLEOTIDE SEQUENCE [LARGE SCALE GENOMIC DNA]</scope>
    <source>
        <strain evidence="1 2">LHW63021</strain>
    </source>
</reference>